<dbReference type="Pfam" id="PF00275">
    <property type="entry name" value="EPSP_synthase"/>
    <property type="match status" value="1"/>
</dbReference>
<protein>
    <recommendedName>
        <fullName evidence="12">UDP-N-acetylglucosamine 1-carboxyvinyltransferase</fullName>
        <ecNumber evidence="11">2.5.1.7</ecNumber>
    </recommendedName>
    <alternativeName>
        <fullName evidence="13">Enoylpyruvate transferase</fullName>
    </alternativeName>
    <alternativeName>
        <fullName evidence="14">UDP-N-acetylglucosamine enolpyruvyl transferase</fullName>
    </alternativeName>
</protein>
<dbReference type="GO" id="GO:0008760">
    <property type="term" value="F:UDP-N-acetylglucosamine 1-carboxyvinyltransferase activity"/>
    <property type="evidence" value="ECO:0007669"/>
    <property type="project" value="UniProtKB-EC"/>
</dbReference>
<evidence type="ECO:0000256" key="11">
    <source>
        <dbReference type="ARBA" id="ARBA00039108"/>
    </source>
</evidence>
<organism evidence="17 18">
    <name type="scientific">Thiocapsa imhoffii</name>
    <dbReference type="NCBI Taxonomy" id="382777"/>
    <lineage>
        <taxon>Bacteria</taxon>
        <taxon>Pseudomonadati</taxon>
        <taxon>Pseudomonadota</taxon>
        <taxon>Gammaproteobacteria</taxon>
        <taxon>Chromatiales</taxon>
        <taxon>Chromatiaceae</taxon>
        <taxon>Thiocapsa</taxon>
    </lineage>
</organism>
<dbReference type="InterPro" id="IPR001986">
    <property type="entry name" value="Enolpyruvate_Tfrase_dom"/>
</dbReference>
<dbReference type="InterPro" id="IPR050068">
    <property type="entry name" value="MurA_subfamily"/>
</dbReference>
<dbReference type="InterPro" id="IPR036968">
    <property type="entry name" value="Enolpyruvate_Tfrase_sf"/>
</dbReference>
<evidence type="ECO:0000256" key="1">
    <source>
        <dbReference type="ARBA" id="ARBA00004496"/>
    </source>
</evidence>
<keyword evidence="4" id="KW-0132">Cell division</keyword>
<evidence type="ECO:0000256" key="12">
    <source>
        <dbReference type="ARBA" id="ARBA00039754"/>
    </source>
</evidence>
<dbReference type="SUPFAM" id="SSF55205">
    <property type="entry name" value="EPT/RTPC-like"/>
    <property type="match status" value="1"/>
</dbReference>
<sequence length="441" mass="50752">METLIKERHTPVYGGKIQCRAQGSKHAFSRIFPSFLLFRNGTLTNVPDILDVHLQVEFMRLFGYEVTYDNKTHTLTYDGYGESRQNLTTDSRIYNHSRSLVNLFPLISKENTSLYVPGGCPIGKRDISWYLEIMSKFGIEFENKGDRLYLTRRTVTKAPENIKIRNRSFSSTNIAISCALERQIKIIIENPSIEPEILDLLEMMDEAGAKIEWDSAYNVLDLDARDLNLDREINFTVMDDRNHVVTMIIGALLLEKKIDILYCKPLQMKPFYELLSMMNIRINEDDDRMVLESDPSDFMSNTNLKFETGPYPKVCSDWQPLLATLAKKGVGIELYEGLFESRLRYLEEYSHLGIQYILEGERSARIFESSSTLPKSKIEVRALDLRCGGGLGLLAMLVPEKVYIHNTVQIRRGYDNYPSDLNLLVGKEVFTYKEEPNAQEQ</sequence>
<reference evidence="17 18" key="1">
    <citation type="journal article" date="2020" name="Microorganisms">
        <title>Osmotic Adaptation and Compatible Solute Biosynthesis of Phototrophic Bacteria as Revealed from Genome Analyses.</title>
        <authorList>
            <person name="Imhoff J.F."/>
            <person name="Rahn T."/>
            <person name="Kunzel S."/>
            <person name="Keller A."/>
            <person name="Neulinger S.C."/>
        </authorList>
    </citation>
    <scope>NUCLEOTIDE SEQUENCE [LARGE SCALE GENOMIC DNA]</scope>
    <source>
        <strain evidence="17 18">DSM 21303</strain>
    </source>
</reference>
<comment type="similarity">
    <text evidence="10">Belongs to the EPSP synthase family. MurA subfamily.</text>
</comment>
<evidence type="ECO:0000256" key="13">
    <source>
        <dbReference type="ARBA" id="ARBA00042443"/>
    </source>
</evidence>
<evidence type="ECO:0000256" key="10">
    <source>
        <dbReference type="ARBA" id="ARBA00038367"/>
    </source>
</evidence>
<dbReference type="RefSeq" id="WP_200389786.1">
    <property type="nucleotide sequence ID" value="NZ_NRSD01000055.1"/>
</dbReference>
<evidence type="ECO:0000259" key="16">
    <source>
        <dbReference type="Pfam" id="PF00275"/>
    </source>
</evidence>
<keyword evidence="7" id="KW-0573">Peptidoglycan synthesis</keyword>
<dbReference type="Gene3D" id="3.65.10.10">
    <property type="entry name" value="Enolpyruvate transferase domain"/>
    <property type="match status" value="2"/>
</dbReference>
<evidence type="ECO:0000256" key="9">
    <source>
        <dbReference type="ARBA" id="ARBA00023316"/>
    </source>
</evidence>
<dbReference type="EC" id="2.5.1.7" evidence="11"/>
<evidence type="ECO:0000256" key="2">
    <source>
        <dbReference type="ARBA" id="ARBA00004752"/>
    </source>
</evidence>
<dbReference type="PANTHER" id="PTHR43783:SF1">
    <property type="entry name" value="UDP-N-ACETYLGLUCOSAMINE 1-CARBOXYVINYLTRANSFERASE"/>
    <property type="match status" value="1"/>
</dbReference>
<keyword evidence="18" id="KW-1185">Reference proteome</keyword>
<dbReference type="EMBL" id="NRSD01000055">
    <property type="protein sequence ID" value="MBK1646944.1"/>
    <property type="molecule type" value="Genomic_DNA"/>
</dbReference>
<keyword evidence="6" id="KW-0133">Cell shape</keyword>
<dbReference type="Proteomes" id="UP001138802">
    <property type="component" value="Unassembled WGS sequence"/>
</dbReference>
<evidence type="ECO:0000256" key="14">
    <source>
        <dbReference type="ARBA" id="ARBA00042842"/>
    </source>
</evidence>
<keyword evidence="8" id="KW-0131">Cell cycle</keyword>
<dbReference type="GO" id="GO:0005737">
    <property type="term" value="C:cytoplasm"/>
    <property type="evidence" value="ECO:0007669"/>
    <property type="project" value="UniProtKB-SubCell"/>
</dbReference>
<proteinExistence type="inferred from homology"/>
<keyword evidence="3" id="KW-0963">Cytoplasm</keyword>
<dbReference type="GO" id="GO:0071555">
    <property type="term" value="P:cell wall organization"/>
    <property type="evidence" value="ECO:0007669"/>
    <property type="project" value="UniProtKB-KW"/>
</dbReference>
<keyword evidence="9" id="KW-0961">Cell wall biogenesis/degradation</keyword>
<name>A0A9X0WMJ2_9GAMM</name>
<comment type="pathway">
    <text evidence="2">Cell wall biogenesis; peptidoglycan biosynthesis.</text>
</comment>
<evidence type="ECO:0000313" key="17">
    <source>
        <dbReference type="EMBL" id="MBK1646944.1"/>
    </source>
</evidence>
<feature type="domain" description="Enolpyruvate transferase" evidence="16">
    <location>
        <begin position="36"/>
        <end position="420"/>
    </location>
</feature>
<evidence type="ECO:0000256" key="4">
    <source>
        <dbReference type="ARBA" id="ARBA00022618"/>
    </source>
</evidence>
<dbReference type="GO" id="GO:0051301">
    <property type="term" value="P:cell division"/>
    <property type="evidence" value="ECO:0007669"/>
    <property type="project" value="UniProtKB-KW"/>
</dbReference>
<dbReference type="GO" id="GO:0008360">
    <property type="term" value="P:regulation of cell shape"/>
    <property type="evidence" value="ECO:0007669"/>
    <property type="project" value="UniProtKB-KW"/>
</dbReference>
<dbReference type="PANTHER" id="PTHR43783">
    <property type="entry name" value="UDP-N-ACETYLGLUCOSAMINE 1-CARBOXYVINYLTRANSFERASE"/>
    <property type="match status" value="1"/>
</dbReference>
<dbReference type="GO" id="GO:0009252">
    <property type="term" value="P:peptidoglycan biosynthetic process"/>
    <property type="evidence" value="ECO:0007669"/>
    <property type="project" value="UniProtKB-KW"/>
</dbReference>
<accession>A0A9X0WMJ2</accession>
<keyword evidence="5" id="KW-0808">Transferase</keyword>
<evidence type="ECO:0000313" key="18">
    <source>
        <dbReference type="Proteomes" id="UP001138802"/>
    </source>
</evidence>
<dbReference type="InterPro" id="IPR013792">
    <property type="entry name" value="RNA3'P_cycl/enolpyr_Trfase_a/b"/>
</dbReference>
<evidence type="ECO:0000256" key="7">
    <source>
        <dbReference type="ARBA" id="ARBA00022984"/>
    </source>
</evidence>
<dbReference type="AlphaFoldDB" id="A0A9X0WMJ2"/>
<evidence type="ECO:0000256" key="5">
    <source>
        <dbReference type="ARBA" id="ARBA00022679"/>
    </source>
</evidence>
<comment type="subcellular location">
    <subcellularLocation>
        <location evidence="1">Cytoplasm</location>
    </subcellularLocation>
</comment>
<evidence type="ECO:0000256" key="6">
    <source>
        <dbReference type="ARBA" id="ARBA00022960"/>
    </source>
</evidence>
<evidence type="ECO:0000256" key="15">
    <source>
        <dbReference type="ARBA" id="ARBA00047527"/>
    </source>
</evidence>
<gene>
    <name evidence="17" type="ORF">CKO25_20450</name>
</gene>
<evidence type="ECO:0000256" key="3">
    <source>
        <dbReference type="ARBA" id="ARBA00022490"/>
    </source>
</evidence>
<comment type="caution">
    <text evidence="17">The sequence shown here is derived from an EMBL/GenBank/DDBJ whole genome shotgun (WGS) entry which is preliminary data.</text>
</comment>
<comment type="catalytic activity">
    <reaction evidence="15">
        <text>phosphoenolpyruvate + UDP-N-acetyl-alpha-D-glucosamine = UDP-N-acetyl-3-O-(1-carboxyvinyl)-alpha-D-glucosamine + phosphate</text>
        <dbReference type="Rhea" id="RHEA:18681"/>
        <dbReference type="ChEBI" id="CHEBI:43474"/>
        <dbReference type="ChEBI" id="CHEBI:57705"/>
        <dbReference type="ChEBI" id="CHEBI:58702"/>
        <dbReference type="ChEBI" id="CHEBI:68483"/>
        <dbReference type="EC" id="2.5.1.7"/>
    </reaction>
</comment>
<evidence type="ECO:0000256" key="8">
    <source>
        <dbReference type="ARBA" id="ARBA00023306"/>
    </source>
</evidence>